<dbReference type="PANTHER" id="PTHR27007">
    <property type="match status" value="1"/>
</dbReference>
<evidence type="ECO:0000256" key="20">
    <source>
        <dbReference type="ARBA" id="ARBA00048977"/>
    </source>
</evidence>
<proteinExistence type="inferred from homology"/>
<evidence type="ECO:0000256" key="1">
    <source>
        <dbReference type="ARBA" id="ARBA00004236"/>
    </source>
</evidence>
<feature type="binding site" evidence="21">
    <location>
        <position position="396"/>
    </location>
    <ligand>
        <name>ATP</name>
        <dbReference type="ChEBI" id="CHEBI:30616"/>
    </ligand>
</feature>
<evidence type="ECO:0000256" key="9">
    <source>
        <dbReference type="ARBA" id="ARBA00022692"/>
    </source>
</evidence>
<sequence>MFRQKIATMVSKLVSSVAVFLLLHATASAGDDGDRFIYHGFAAANLTLAGNAAVTPGGLLEVTNATFDSKGHAFRPTPLHLLTSKPAAAAANDSTAAARSFSTCFVFAIVSPIHDGLISDQGLAFVVAPTTAISTANGGGQYLGIDVANGSASDGILAVELDTLMNPELRDIDSNHVGIDVDSLVSRQARPAGFYDAGAGGAFQELKLNSREPMQVWVDYDGQARQLDVTLAPVRVPKPKKPLLSMSIDLSTVVADPVYVGFSAASNVMLTCHYVLGWSFSLDGPASPLDLSKLPVLPQVGSKPRSKVFLVALPLAIVLLLAAMLSAVILTVWRRHRYAEVREDWEDEFGPHRFSYKDLFHATGGFKDSNLLGVGGFGRVYKGVLPDSSLEIAVKKVSHDSRQGVREFVAEVLSIGRIRHRNLVQLLGYCRRKGELLLVYDYMANGSLDRHLHDLQLPVVLSWNERYRIIKGVAASLLYLHEDCEKVVIHRDIKSSNVLLDHEMESKLSDFGLAKLYDHGTDPQSTRVAGTIGYLAPELIRTGKATPLTDVFAFGVFLLEVACGRRPIDRDDCNNQTVLVDWVIEHHDNGSILDVVDPRLVGKYEREEVILVLKLGLICAHPMPNVRPSMRRVMQYLESSQSIPPDLSLMRNEGFDHQYVNLDGLSIASIGSSSVTILLEGR</sequence>
<evidence type="ECO:0000256" key="5">
    <source>
        <dbReference type="ARBA" id="ARBA00012513"/>
    </source>
</evidence>
<dbReference type="FunFam" id="3.30.200.20:FF:000112">
    <property type="entry name" value="Lectin-domain containing receptor kinase A4.3"/>
    <property type="match status" value="1"/>
</dbReference>
<keyword evidence="11" id="KW-0430">Lectin</keyword>
<dbReference type="PROSITE" id="PS50011">
    <property type="entry name" value="PROTEIN_KINASE_DOM"/>
    <property type="match status" value="1"/>
</dbReference>
<evidence type="ECO:0000259" key="24">
    <source>
        <dbReference type="PROSITE" id="PS50011"/>
    </source>
</evidence>
<accession>A0ABC9FY04</accession>
<dbReference type="InterPro" id="IPR050528">
    <property type="entry name" value="L-type_Lectin-RKs"/>
</dbReference>
<dbReference type="InterPro" id="IPR001220">
    <property type="entry name" value="Legume_lectin_dom"/>
</dbReference>
<dbReference type="GO" id="GO:1901001">
    <property type="term" value="P:negative regulation of response to salt stress"/>
    <property type="evidence" value="ECO:0007669"/>
    <property type="project" value="UniProtKB-ARBA"/>
</dbReference>
<dbReference type="InterPro" id="IPR000719">
    <property type="entry name" value="Prot_kinase_dom"/>
</dbReference>
<keyword evidence="12 21" id="KW-0547">Nucleotide-binding</keyword>
<dbReference type="InterPro" id="IPR008271">
    <property type="entry name" value="Ser/Thr_kinase_AS"/>
</dbReference>
<dbReference type="SUPFAM" id="SSF49899">
    <property type="entry name" value="Concanavalin A-like lectins/glucanases"/>
    <property type="match status" value="1"/>
</dbReference>
<feature type="chain" id="PRO_5044747866" description="non-specific serine/threonine protein kinase" evidence="23">
    <location>
        <begin position="30"/>
        <end position="682"/>
    </location>
</feature>
<dbReference type="Gene3D" id="2.60.120.200">
    <property type="match status" value="1"/>
</dbReference>
<dbReference type="Pfam" id="PF00069">
    <property type="entry name" value="Pkinase"/>
    <property type="match status" value="1"/>
</dbReference>
<reference evidence="26" key="1">
    <citation type="submission" date="2024-06" db="EMBL/GenBank/DDBJ databases">
        <authorList>
            <person name="Ryan C."/>
        </authorList>
    </citation>
    <scope>NUCLEOTIDE SEQUENCE [LARGE SCALE GENOMIC DNA]</scope>
</reference>
<dbReference type="Gene3D" id="1.10.510.10">
    <property type="entry name" value="Transferase(Phosphotransferase) domain 1"/>
    <property type="match status" value="1"/>
</dbReference>
<dbReference type="SMART" id="SM00220">
    <property type="entry name" value="S_TKc"/>
    <property type="match status" value="1"/>
</dbReference>
<evidence type="ECO:0000256" key="13">
    <source>
        <dbReference type="ARBA" id="ARBA00022777"/>
    </source>
</evidence>
<comment type="subcellular location">
    <subcellularLocation>
        <location evidence="1">Cell membrane</location>
    </subcellularLocation>
    <subcellularLocation>
        <location evidence="2">Membrane</location>
        <topology evidence="2">Single-pass type I membrane protein</topology>
    </subcellularLocation>
</comment>
<keyword evidence="17" id="KW-0675">Receptor</keyword>
<evidence type="ECO:0000256" key="12">
    <source>
        <dbReference type="ARBA" id="ARBA00022741"/>
    </source>
</evidence>
<keyword evidence="7" id="KW-0723">Serine/threonine-protein kinase</keyword>
<comment type="similarity">
    <text evidence="3">In the N-terminal section; belongs to the leguminous lectin family.</text>
</comment>
<dbReference type="GO" id="GO:0005886">
    <property type="term" value="C:plasma membrane"/>
    <property type="evidence" value="ECO:0007669"/>
    <property type="project" value="UniProtKB-SubCell"/>
</dbReference>
<evidence type="ECO:0000256" key="19">
    <source>
        <dbReference type="ARBA" id="ARBA00048659"/>
    </source>
</evidence>
<dbReference type="CDD" id="cd06899">
    <property type="entry name" value="lectin_legume_LecRK_Arcelin_ConA"/>
    <property type="match status" value="1"/>
</dbReference>
<evidence type="ECO:0000256" key="4">
    <source>
        <dbReference type="ARBA" id="ARBA00010217"/>
    </source>
</evidence>
<organism evidence="25 26">
    <name type="scientific">Urochloa decumbens</name>
    <dbReference type="NCBI Taxonomy" id="240449"/>
    <lineage>
        <taxon>Eukaryota</taxon>
        <taxon>Viridiplantae</taxon>
        <taxon>Streptophyta</taxon>
        <taxon>Embryophyta</taxon>
        <taxon>Tracheophyta</taxon>
        <taxon>Spermatophyta</taxon>
        <taxon>Magnoliopsida</taxon>
        <taxon>Liliopsida</taxon>
        <taxon>Poales</taxon>
        <taxon>Poaceae</taxon>
        <taxon>PACMAD clade</taxon>
        <taxon>Panicoideae</taxon>
        <taxon>Panicodae</taxon>
        <taxon>Paniceae</taxon>
        <taxon>Melinidinae</taxon>
        <taxon>Urochloa</taxon>
    </lineage>
</organism>
<keyword evidence="15 22" id="KW-1133">Transmembrane helix</keyword>
<evidence type="ECO:0000256" key="10">
    <source>
        <dbReference type="ARBA" id="ARBA00022729"/>
    </source>
</evidence>
<protein>
    <recommendedName>
        <fullName evidence="5">non-specific serine/threonine protein kinase</fullName>
        <ecNumber evidence="5">2.7.11.1</ecNumber>
    </recommendedName>
</protein>
<feature type="transmembrane region" description="Helical" evidence="22">
    <location>
        <begin position="308"/>
        <end position="333"/>
    </location>
</feature>
<gene>
    <name evidence="25" type="ORF">URODEC1_LOCUS110080</name>
</gene>
<evidence type="ECO:0000256" key="11">
    <source>
        <dbReference type="ARBA" id="ARBA00022734"/>
    </source>
</evidence>
<evidence type="ECO:0000256" key="17">
    <source>
        <dbReference type="ARBA" id="ARBA00023170"/>
    </source>
</evidence>
<keyword evidence="18" id="KW-0325">Glycoprotein</keyword>
<keyword evidence="16 22" id="KW-0472">Membrane</keyword>
<dbReference type="FunFam" id="2.60.120.200:FF:000051">
    <property type="entry name" value="L-type lectin-domain containing receptor kinase V.9"/>
    <property type="match status" value="1"/>
</dbReference>
<feature type="signal peptide" evidence="23">
    <location>
        <begin position="1"/>
        <end position="29"/>
    </location>
</feature>
<evidence type="ECO:0000313" key="26">
    <source>
        <dbReference type="Proteomes" id="UP001497457"/>
    </source>
</evidence>
<evidence type="ECO:0000256" key="2">
    <source>
        <dbReference type="ARBA" id="ARBA00004479"/>
    </source>
</evidence>
<evidence type="ECO:0000256" key="18">
    <source>
        <dbReference type="ARBA" id="ARBA00023180"/>
    </source>
</evidence>
<keyword evidence="13" id="KW-0418">Kinase</keyword>
<keyword evidence="14 21" id="KW-0067">ATP-binding</keyword>
<keyword evidence="8" id="KW-0808">Transferase</keyword>
<dbReference type="InterPro" id="IPR013320">
    <property type="entry name" value="ConA-like_dom_sf"/>
</dbReference>
<dbReference type="FunFam" id="1.10.510.10:FF:000517">
    <property type="entry name" value="Putative receptor kinase Lecrk"/>
    <property type="match status" value="1"/>
</dbReference>
<dbReference type="InterPro" id="IPR011009">
    <property type="entry name" value="Kinase-like_dom_sf"/>
</dbReference>
<dbReference type="EMBL" id="OZ075117">
    <property type="protein sequence ID" value="CAL5083679.1"/>
    <property type="molecule type" value="Genomic_DNA"/>
</dbReference>
<keyword evidence="6" id="KW-1003">Cell membrane</keyword>
<dbReference type="GO" id="GO:0004674">
    <property type="term" value="F:protein serine/threonine kinase activity"/>
    <property type="evidence" value="ECO:0007669"/>
    <property type="project" value="UniProtKB-KW"/>
</dbReference>
<dbReference type="PROSITE" id="PS00108">
    <property type="entry name" value="PROTEIN_KINASE_ST"/>
    <property type="match status" value="1"/>
</dbReference>
<dbReference type="InterPro" id="IPR017441">
    <property type="entry name" value="Protein_kinase_ATP_BS"/>
</dbReference>
<keyword evidence="9 22" id="KW-0812">Transmembrane</keyword>
<keyword evidence="10 23" id="KW-0732">Signal</keyword>
<dbReference type="Gene3D" id="3.30.200.20">
    <property type="entry name" value="Phosphorylase Kinase, domain 1"/>
    <property type="match status" value="1"/>
</dbReference>
<evidence type="ECO:0000256" key="15">
    <source>
        <dbReference type="ARBA" id="ARBA00022989"/>
    </source>
</evidence>
<keyword evidence="26" id="KW-1185">Reference proteome</keyword>
<reference evidence="25 26" key="2">
    <citation type="submission" date="2024-10" db="EMBL/GenBank/DDBJ databases">
        <authorList>
            <person name="Ryan C."/>
        </authorList>
    </citation>
    <scope>NUCLEOTIDE SEQUENCE [LARGE SCALE GENOMIC DNA]</scope>
</reference>
<dbReference type="GO" id="GO:0005524">
    <property type="term" value="F:ATP binding"/>
    <property type="evidence" value="ECO:0007669"/>
    <property type="project" value="UniProtKB-UniRule"/>
</dbReference>
<evidence type="ECO:0000256" key="3">
    <source>
        <dbReference type="ARBA" id="ARBA00008536"/>
    </source>
</evidence>
<dbReference type="SUPFAM" id="SSF56112">
    <property type="entry name" value="Protein kinase-like (PK-like)"/>
    <property type="match status" value="1"/>
</dbReference>
<evidence type="ECO:0000313" key="25">
    <source>
        <dbReference type="EMBL" id="CAL5083679.1"/>
    </source>
</evidence>
<dbReference type="PROSITE" id="PS00107">
    <property type="entry name" value="PROTEIN_KINASE_ATP"/>
    <property type="match status" value="1"/>
</dbReference>
<evidence type="ECO:0000256" key="21">
    <source>
        <dbReference type="PROSITE-ProRule" id="PRU10141"/>
    </source>
</evidence>
<dbReference type="EC" id="2.7.11.1" evidence="5"/>
<comment type="catalytic activity">
    <reaction evidence="19">
        <text>L-threonyl-[protein] + ATP = O-phospho-L-threonyl-[protein] + ADP + H(+)</text>
        <dbReference type="Rhea" id="RHEA:46608"/>
        <dbReference type="Rhea" id="RHEA-COMP:11060"/>
        <dbReference type="Rhea" id="RHEA-COMP:11605"/>
        <dbReference type="ChEBI" id="CHEBI:15378"/>
        <dbReference type="ChEBI" id="CHEBI:30013"/>
        <dbReference type="ChEBI" id="CHEBI:30616"/>
        <dbReference type="ChEBI" id="CHEBI:61977"/>
        <dbReference type="ChEBI" id="CHEBI:456216"/>
        <dbReference type="EC" id="2.7.11.1"/>
    </reaction>
    <physiologicalReaction direction="left-to-right" evidence="19">
        <dbReference type="Rhea" id="RHEA:46609"/>
    </physiologicalReaction>
</comment>
<evidence type="ECO:0000256" key="8">
    <source>
        <dbReference type="ARBA" id="ARBA00022679"/>
    </source>
</evidence>
<comment type="catalytic activity">
    <reaction evidence="20">
        <text>L-seryl-[protein] + ATP = O-phospho-L-seryl-[protein] + ADP + H(+)</text>
        <dbReference type="Rhea" id="RHEA:17989"/>
        <dbReference type="Rhea" id="RHEA-COMP:9863"/>
        <dbReference type="Rhea" id="RHEA-COMP:11604"/>
        <dbReference type="ChEBI" id="CHEBI:15378"/>
        <dbReference type="ChEBI" id="CHEBI:29999"/>
        <dbReference type="ChEBI" id="CHEBI:30616"/>
        <dbReference type="ChEBI" id="CHEBI:83421"/>
        <dbReference type="ChEBI" id="CHEBI:456216"/>
        <dbReference type="EC" id="2.7.11.1"/>
    </reaction>
    <physiologicalReaction direction="left-to-right" evidence="20">
        <dbReference type="Rhea" id="RHEA:17990"/>
    </physiologicalReaction>
</comment>
<evidence type="ECO:0000256" key="22">
    <source>
        <dbReference type="SAM" id="Phobius"/>
    </source>
</evidence>
<evidence type="ECO:0000256" key="16">
    <source>
        <dbReference type="ARBA" id="ARBA00023136"/>
    </source>
</evidence>
<evidence type="ECO:0000256" key="6">
    <source>
        <dbReference type="ARBA" id="ARBA00022475"/>
    </source>
</evidence>
<evidence type="ECO:0000256" key="14">
    <source>
        <dbReference type="ARBA" id="ARBA00022840"/>
    </source>
</evidence>
<evidence type="ECO:0000256" key="7">
    <source>
        <dbReference type="ARBA" id="ARBA00022527"/>
    </source>
</evidence>
<dbReference type="CDD" id="cd14066">
    <property type="entry name" value="STKc_IRAK"/>
    <property type="match status" value="1"/>
</dbReference>
<name>A0ABC9FY04_9POAL</name>
<feature type="domain" description="Protein kinase" evidence="24">
    <location>
        <begin position="366"/>
        <end position="660"/>
    </location>
</feature>
<dbReference type="Pfam" id="PF00139">
    <property type="entry name" value="Lectin_legB"/>
    <property type="match status" value="1"/>
</dbReference>
<evidence type="ECO:0000256" key="23">
    <source>
        <dbReference type="SAM" id="SignalP"/>
    </source>
</evidence>
<comment type="similarity">
    <text evidence="4">In the C-terminal section; belongs to the protein kinase superfamily. Ser/Thr protein kinase family.</text>
</comment>
<dbReference type="GO" id="GO:0030246">
    <property type="term" value="F:carbohydrate binding"/>
    <property type="evidence" value="ECO:0007669"/>
    <property type="project" value="UniProtKB-KW"/>
</dbReference>
<dbReference type="Proteomes" id="UP001497457">
    <property type="component" value="Chromosome 7b"/>
</dbReference>
<dbReference type="AlphaFoldDB" id="A0ABC9FY04"/>